<evidence type="ECO:0000313" key="2">
    <source>
        <dbReference type="Proteomes" id="UP001483337"/>
    </source>
</evidence>
<dbReference type="Proteomes" id="UP001483337">
    <property type="component" value="Chromosome"/>
</dbReference>
<proteinExistence type="predicted"/>
<gene>
    <name evidence="1" type="ORF">WJM97_07210</name>
</gene>
<keyword evidence="2" id="KW-1185">Reference proteome</keyword>
<protein>
    <submittedName>
        <fullName evidence="1">Uncharacterized protein</fullName>
    </submittedName>
</protein>
<name>A0ABZ2UVP9_9CYAN</name>
<dbReference type="EMBL" id="CP150886">
    <property type="protein sequence ID" value="WZB89464.1"/>
    <property type="molecule type" value="Genomic_DNA"/>
</dbReference>
<organism evidence="1 2">
    <name type="scientific">Okeanomitos corallinicola TIOX110</name>
    <dbReference type="NCBI Taxonomy" id="3133117"/>
    <lineage>
        <taxon>Bacteria</taxon>
        <taxon>Bacillati</taxon>
        <taxon>Cyanobacteriota</taxon>
        <taxon>Cyanophyceae</taxon>
        <taxon>Nostocales</taxon>
        <taxon>Aphanizomenonaceae</taxon>
        <taxon>Okeanomitos</taxon>
    </lineage>
</organism>
<sequence>MEDKKSHHQNSLKIDGGTFSHVQIGQAGSDLTQNQQYIPEAGEKQLTVNEVVELITQIESLFRTSDLPEQQKKQALKHLDYANDAVQEKEPDKNTAVISLQKATKVLKEANETANAGQGLWQKLEPISKQLAPWLGIAVKNILFAS</sequence>
<evidence type="ECO:0000313" key="1">
    <source>
        <dbReference type="EMBL" id="WZB89464.1"/>
    </source>
</evidence>
<accession>A0ABZ2UVP9</accession>
<reference evidence="1 2" key="1">
    <citation type="submission" date="2024-04" db="EMBL/GenBank/DDBJ databases">
        <title>Okeanomitos corallinicola gen. &amp; sp. nov. (Nostocales, Cyanobacteria), a new toxic marine heterocyst-forming cyanobacterium from a coral reef.</title>
        <authorList>
            <person name="Li H."/>
            <person name="Li R."/>
            <person name="Kang J."/>
            <person name="Hii K.S."/>
            <person name="Mohamed H.F."/>
            <person name="Xu X."/>
            <person name="Luo Z."/>
        </authorList>
    </citation>
    <scope>NUCLEOTIDE SEQUENCE [LARGE SCALE GENOMIC DNA]</scope>
    <source>
        <strain evidence="1 2">TIOX110</strain>
    </source>
</reference>
<dbReference type="RefSeq" id="WP_353932364.1">
    <property type="nucleotide sequence ID" value="NZ_CP150886.1"/>
</dbReference>